<keyword evidence="2" id="KW-1185">Reference proteome</keyword>
<evidence type="ECO:0000313" key="2">
    <source>
        <dbReference type="Proteomes" id="UP000640725"/>
    </source>
</evidence>
<comment type="caution">
    <text evidence="1">The sequence shown here is derived from an EMBL/GenBank/DDBJ whole genome shotgun (WGS) entry which is preliminary data.</text>
</comment>
<gene>
    <name evidence="1" type="ORF">IQ236_09560</name>
</gene>
<evidence type="ECO:0000313" key="1">
    <source>
        <dbReference type="EMBL" id="MBE9143473.1"/>
    </source>
</evidence>
<sequence length="176" mass="19315">MPIDLPWALAFVIVSGLIPALKAISNPSLSPTSNSSQHSASVIVTQNSGFTVSDVKLVRVGEGTLIRYSIEGKVKNNSTTSMRSLKVNYREYQQQNDQLVPLEAGEATVNPTELKPGETGIFGRVVNSPLEVILIESLVSPDHGEIAVNQCYANNLERREICRRQLNPQEVYPLLK</sequence>
<reference evidence="1 2" key="1">
    <citation type="submission" date="2020-10" db="EMBL/GenBank/DDBJ databases">
        <authorList>
            <person name="Castelo-Branco R."/>
            <person name="Eusebio N."/>
            <person name="Adriana R."/>
            <person name="Vieira A."/>
            <person name="Brugerolle De Fraissinette N."/>
            <person name="Rezende De Castro R."/>
            <person name="Schneider M.P."/>
            <person name="Vasconcelos V."/>
            <person name="Leao P.N."/>
        </authorList>
    </citation>
    <scope>NUCLEOTIDE SEQUENCE [LARGE SCALE GENOMIC DNA]</scope>
    <source>
        <strain evidence="1 2">LEGE 06226</strain>
    </source>
</reference>
<dbReference type="EMBL" id="JADEWU010000016">
    <property type="protein sequence ID" value="MBE9143473.1"/>
    <property type="molecule type" value="Genomic_DNA"/>
</dbReference>
<dbReference type="InterPro" id="IPR047676">
    <property type="entry name" value="FxLYD_dom"/>
</dbReference>
<dbReference type="Proteomes" id="UP000640725">
    <property type="component" value="Unassembled WGS sequence"/>
</dbReference>
<organism evidence="1 2">
    <name type="scientific">Planktothrix mougeotii LEGE 06226</name>
    <dbReference type="NCBI Taxonomy" id="1828728"/>
    <lineage>
        <taxon>Bacteria</taxon>
        <taxon>Bacillati</taxon>
        <taxon>Cyanobacteriota</taxon>
        <taxon>Cyanophyceae</taxon>
        <taxon>Oscillatoriophycideae</taxon>
        <taxon>Oscillatoriales</taxon>
        <taxon>Microcoleaceae</taxon>
        <taxon>Planktothrix</taxon>
    </lineage>
</organism>
<protein>
    <submittedName>
        <fullName evidence="1">Uncharacterized protein</fullName>
    </submittedName>
</protein>
<dbReference type="RefSeq" id="WP_193869049.1">
    <property type="nucleotide sequence ID" value="NZ_JADEWU010000016.1"/>
</dbReference>
<accession>A0ABR9UAI8</accession>
<proteinExistence type="predicted"/>
<dbReference type="NCBIfam" id="NF038353">
    <property type="entry name" value="FxLYD_dom"/>
    <property type="match status" value="1"/>
</dbReference>
<name>A0ABR9UAI8_9CYAN</name>